<evidence type="ECO:0000256" key="5">
    <source>
        <dbReference type="ARBA" id="ARBA00023204"/>
    </source>
</evidence>
<dbReference type="GO" id="GO:0008725">
    <property type="term" value="F:DNA-3-methyladenine glycosylase activity"/>
    <property type="evidence" value="ECO:0007669"/>
    <property type="project" value="TreeGrafter"/>
</dbReference>
<dbReference type="PANTHER" id="PTHR43003">
    <property type="entry name" value="DNA-3-METHYLADENINE GLYCOSYLASE"/>
    <property type="match status" value="1"/>
</dbReference>
<evidence type="ECO:0000259" key="6">
    <source>
        <dbReference type="SMART" id="SM00478"/>
    </source>
</evidence>
<dbReference type="GO" id="GO:0006285">
    <property type="term" value="P:base-excision repair, AP site formation"/>
    <property type="evidence" value="ECO:0007669"/>
    <property type="project" value="TreeGrafter"/>
</dbReference>
<keyword evidence="5" id="KW-0234">DNA repair</keyword>
<dbReference type="InterPro" id="IPR011257">
    <property type="entry name" value="DNA_glycosylase"/>
</dbReference>
<dbReference type="AlphaFoldDB" id="A0A518D4H9"/>
<evidence type="ECO:0000256" key="3">
    <source>
        <dbReference type="ARBA" id="ARBA00012000"/>
    </source>
</evidence>
<comment type="catalytic activity">
    <reaction evidence="1">
        <text>Hydrolysis of alkylated DNA, releasing 3-methyladenine, 3-methylguanine, 7-methylguanine and 7-methyladenine.</text>
        <dbReference type="EC" id="3.2.2.21"/>
    </reaction>
</comment>
<organism evidence="7 8">
    <name type="scientific">Rohdeia mirabilis</name>
    <dbReference type="NCBI Taxonomy" id="2528008"/>
    <lineage>
        <taxon>Bacteria</taxon>
        <taxon>Pseudomonadati</taxon>
        <taxon>Planctomycetota</taxon>
        <taxon>Planctomycetia</taxon>
        <taxon>Planctomycetia incertae sedis</taxon>
        <taxon>Rohdeia</taxon>
    </lineage>
</organism>
<reference evidence="7 8" key="1">
    <citation type="submission" date="2019-02" db="EMBL/GenBank/DDBJ databases">
        <title>Deep-cultivation of Planctomycetes and their phenomic and genomic characterization uncovers novel biology.</title>
        <authorList>
            <person name="Wiegand S."/>
            <person name="Jogler M."/>
            <person name="Boedeker C."/>
            <person name="Pinto D."/>
            <person name="Vollmers J."/>
            <person name="Rivas-Marin E."/>
            <person name="Kohn T."/>
            <person name="Peeters S.H."/>
            <person name="Heuer A."/>
            <person name="Rast P."/>
            <person name="Oberbeckmann S."/>
            <person name="Bunk B."/>
            <person name="Jeske O."/>
            <person name="Meyerdierks A."/>
            <person name="Storesund J.E."/>
            <person name="Kallscheuer N."/>
            <person name="Luecker S."/>
            <person name="Lage O.M."/>
            <person name="Pohl T."/>
            <person name="Merkel B.J."/>
            <person name="Hornburger P."/>
            <person name="Mueller R.-W."/>
            <person name="Bruemmer F."/>
            <person name="Labrenz M."/>
            <person name="Spormann A.M."/>
            <person name="Op den Camp H."/>
            <person name="Overmann J."/>
            <person name="Amann R."/>
            <person name="Jetten M.S.M."/>
            <person name="Mascher T."/>
            <person name="Medema M.H."/>
            <person name="Devos D.P."/>
            <person name="Kaster A.-K."/>
            <person name="Ovreas L."/>
            <person name="Rohde M."/>
            <person name="Galperin M.Y."/>
            <person name="Jogler C."/>
        </authorList>
    </citation>
    <scope>NUCLEOTIDE SEQUENCE [LARGE SCALE GENOMIC DNA]</scope>
    <source>
        <strain evidence="7 8">Pla163</strain>
    </source>
</reference>
<dbReference type="GO" id="GO:0032993">
    <property type="term" value="C:protein-DNA complex"/>
    <property type="evidence" value="ECO:0007669"/>
    <property type="project" value="TreeGrafter"/>
</dbReference>
<proteinExistence type="inferred from homology"/>
<dbReference type="EMBL" id="CP036290">
    <property type="protein sequence ID" value="QDU86373.1"/>
    <property type="molecule type" value="Genomic_DNA"/>
</dbReference>
<evidence type="ECO:0000256" key="1">
    <source>
        <dbReference type="ARBA" id="ARBA00000086"/>
    </source>
</evidence>
<keyword evidence="7" id="KW-0326">Glycosidase</keyword>
<sequence length="216" mass="23489">MTRAGAPTAAEVRALARRDPALGAALRRLPRFPGFPQGAERPADSHFHALARAVVYQMLSGRAAATIHARVHALTPGSRFATPKQMLAIEQDQLRAAGLSRAKAAALHDLAERSLDGRLPLRSIARRPDDDVVAAIAEVRGIGPWTAQMFLIFRLGRLDVMPSTDLGVQEGLRRLDGLAERPTPRELAARAEIWAPLRSVASWVLWRLADEAPAEV</sequence>
<dbReference type="SMART" id="SM00478">
    <property type="entry name" value="ENDO3c"/>
    <property type="match status" value="1"/>
</dbReference>
<evidence type="ECO:0000313" key="7">
    <source>
        <dbReference type="EMBL" id="QDU86373.1"/>
    </source>
</evidence>
<accession>A0A518D4H9</accession>
<dbReference type="InterPro" id="IPR051912">
    <property type="entry name" value="Alkylbase_DNA_Glycosylase/TA"/>
</dbReference>
<dbReference type="GO" id="GO:0005737">
    <property type="term" value="C:cytoplasm"/>
    <property type="evidence" value="ECO:0007669"/>
    <property type="project" value="TreeGrafter"/>
</dbReference>
<name>A0A518D4H9_9BACT</name>
<keyword evidence="8" id="KW-1185">Reference proteome</keyword>
<protein>
    <recommendedName>
        <fullName evidence="3">DNA-3-methyladenine glycosylase II</fullName>
        <ecNumber evidence="3">3.2.2.21</ecNumber>
    </recommendedName>
</protein>
<dbReference type="Gene3D" id="1.10.340.30">
    <property type="entry name" value="Hypothetical protein, domain 2"/>
    <property type="match status" value="1"/>
</dbReference>
<dbReference type="Gene3D" id="1.10.1670.40">
    <property type="match status" value="1"/>
</dbReference>
<feature type="domain" description="HhH-GPD" evidence="6">
    <location>
        <begin position="62"/>
        <end position="210"/>
    </location>
</feature>
<gene>
    <name evidence="7" type="primary">alkA</name>
    <name evidence="7" type="ORF">Pla163_35240</name>
</gene>
<dbReference type="SUPFAM" id="SSF48150">
    <property type="entry name" value="DNA-glycosylase"/>
    <property type="match status" value="1"/>
</dbReference>
<dbReference type="Pfam" id="PF00730">
    <property type="entry name" value="HhH-GPD"/>
    <property type="match status" value="1"/>
</dbReference>
<dbReference type="RefSeq" id="WP_145191474.1">
    <property type="nucleotide sequence ID" value="NZ_CP036290.1"/>
</dbReference>
<dbReference type="FunFam" id="1.10.340.30:FF:000004">
    <property type="entry name" value="DNA-3-methyladenine glycosylase II"/>
    <property type="match status" value="1"/>
</dbReference>
<comment type="similarity">
    <text evidence="2">Belongs to the alkylbase DNA glycosidase AlkA family.</text>
</comment>
<dbReference type="EC" id="3.2.2.21" evidence="3"/>
<dbReference type="InterPro" id="IPR003265">
    <property type="entry name" value="HhH-GPD_domain"/>
</dbReference>
<dbReference type="OrthoDB" id="9785929at2"/>
<dbReference type="PANTHER" id="PTHR43003:SF5">
    <property type="entry name" value="DNA-3-METHYLADENINE GLYCOSYLASE"/>
    <property type="match status" value="1"/>
</dbReference>
<dbReference type="GO" id="GO:0043916">
    <property type="term" value="F:DNA-7-methylguanine glycosylase activity"/>
    <property type="evidence" value="ECO:0007669"/>
    <property type="project" value="TreeGrafter"/>
</dbReference>
<evidence type="ECO:0000313" key="8">
    <source>
        <dbReference type="Proteomes" id="UP000319342"/>
    </source>
</evidence>
<evidence type="ECO:0000256" key="2">
    <source>
        <dbReference type="ARBA" id="ARBA00010817"/>
    </source>
</evidence>
<dbReference type="CDD" id="cd00056">
    <property type="entry name" value="ENDO3c"/>
    <property type="match status" value="1"/>
</dbReference>
<dbReference type="GO" id="GO:0006307">
    <property type="term" value="P:DNA alkylation repair"/>
    <property type="evidence" value="ECO:0007669"/>
    <property type="project" value="TreeGrafter"/>
</dbReference>
<dbReference type="Proteomes" id="UP000319342">
    <property type="component" value="Chromosome"/>
</dbReference>
<evidence type="ECO:0000256" key="4">
    <source>
        <dbReference type="ARBA" id="ARBA00022763"/>
    </source>
</evidence>
<keyword evidence="7" id="KW-0378">Hydrolase</keyword>
<dbReference type="GO" id="GO:0032131">
    <property type="term" value="F:alkylated DNA binding"/>
    <property type="evidence" value="ECO:0007669"/>
    <property type="project" value="TreeGrafter"/>
</dbReference>
<keyword evidence="4" id="KW-0227">DNA damage</keyword>